<organism evidence="7 8">
    <name type="scientific">Streptomyces lannensis</name>
    <dbReference type="NCBI Taxonomy" id="766498"/>
    <lineage>
        <taxon>Bacteria</taxon>
        <taxon>Bacillati</taxon>
        <taxon>Actinomycetota</taxon>
        <taxon>Actinomycetes</taxon>
        <taxon>Kitasatosporales</taxon>
        <taxon>Streptomycetaceae</taxon>
        <taxon>Streptomyces</taxon>
    </lineage>
</organism>
<evidence type="ECO:0000313" key="7">
    <source>
        <dbReference type="EMBL" id="GAA3863989.1"/>
    </source>
</evidence>
<dbReference type="Gene3D" id="3.30.465.10">
    <property type="match status" value="1"/>
</dbReference>
<dbReference type="RefSeq" id="WP_345548558.1">
    <property type="nucleotide sequence ID" value="NZ_BAAAZA010000007.1"/>
</dbReference>
<dbReference type="Gene3D" id="3.30.43.10">
    <property type="entry name" value="Uridine Diphospho-n-acetylenolpyruvylglucosamine Reductase, domain 2"/>
    <property type="match status" value="1"/>
</dbReference>
<evidence type="ECO:0000256" key="2">
    <source>
        <dbReference type="ARBA" id="ARBA00005466"/>
    </source>
</evidence>
<dbReference type="InterPro" id="IPR050416">
    <property type="entry name" value="FAD-linked_Oxidoreductase"/>
</dbReference>
<dbReference type="InterPro" id="IPR016167">
    <property type="entry name" value="FAD-bd_PCMH_sub1"/>
</dbReference>
<protein>
    <submittedName>
        <fullName evidence="7">FAD-binding oxidoreductase</fullName>
    </submittedName>
</protein>
<reference evidence="8" key="1">
    <citation type="journal article" date="2019" name="Int. J. Syst. Evol. Microbiol.">
        <title>The Global Catalogue of Microorganisms (GCM) 10K type strain sequencing project: providing services to taxonomists for standard genome sequencing and annotation.</title>
        <authorList>
            <consortium name="The Broad Institute Genomics Platform"/>
            <consortium name="The Broad Institute Genome Sequencing Center for Infectious Disease"/>
            <person name="Wu L."/>
            <person name="Ma J."/>
        </authorList>
    </citation>
    <scope>NUCLEOTIDE SEQUENCE [LARGE SCALE GENOMIC DNA]</scope>
    <source>
        <strain evidence="8">JCM 16578</strain>
    </source>
</reference>
<dbReference type="Gene3D" id="3.40.462.20">
    <property type="match status" value="1"/>
</dbReference>
<dbReference type="InterPro" id="IPR016166">
    <property type="entry name" value="FAD-bd_PCMH"/>
</dbReference>
<dbReference type="Proteomes" id="UP001501563">
    <property type="component" value="Unassembled WGS sequence"/>
</dbReference>
<dbReference type="PROSITE" id="PS51387">
    <property type="entry name" value="FAD_PCMH"/>
    <property type="match status" value="1"/>
</dbReference>
<dbReference type="SUPFAM" id="SSF56176">
    <property type="entry name" value="FAD-binding/transporter-associated domain-like"/>
    <property type="match status" value="1"/>
</dbReference>
<sequence length="435" mass="45421">MSADPVPAPAELAGKLITPDGSRYGLLRSTYTTVGRPAVVVLPQSAADVAAALRMARGRRLPLAVRSGGHGLSGRSTNNGGLVVDLSAMRRVEVVDRAARLVRVEAGARWARVARTLAPYGLAISSGDHGNVGVGGLATGGGIGWLVRHYGLTVDRIRAVEVVLADGTITRADPGTDPDLFWVMRGAGGGAGVAVAFEIEAVELREVGFAQLAVPVDPAGETLRRWESAMTQAPRKLSTAVTLAAQGPSVTAFITAVVASDSPAAIRRALEPLLGIGRVMVQQAHLVPYTELVSTAHLHPNTGQMRSTTTNGLFTETGPATARALVEAATGPHPVLVQLRSLGGASHDPAPSATAFAHRHQRTLAVVSAFPPDDRPTTAAAWARLAAHADGAYVNFESDPDETTFARAYPGQTGARVAELWKRYDPDGLLRGRAD</sequence>
<dbReference type="InterPro" id="IPR036318">
    <property type="entry name" value="FAD-bd_PCMH-like_sf"/>
</dbReference>
<name>A0ABP7K338_9ACTN</name>
<evidence type="ECO:0000259" key="6">
    <source>
        <dbReference type="PROSITE" id="PS51387"/>
    </source>
</evidence>
<keyword evidence="3" id="KW-0285">Flavoprotein</keyword>
<comment type="cofactor">
    <cofactor evidence="1">
        <name>FAD</name>
        <dbReference type="ChEBI" id="CHEBI:57692"/>
    </cofactor>
</comment>
<feature type="domain" description="FAD-binding PCMH-type" evidence="6">
    <location>
        <begin position="33"/>
        <end position="204"/>
    </location>
</feature>
<evidence type="ECO:0000256" key="3">
    <source>
        <dbReference type="ARBA" id="ARBA00022630"/>
    </source>
</evidence>
<evidence type="ECO:0000256" key="4">
    <source>
        <dbReference type="ARBA" id="ARBA00022827"/>
    </source>
</evidence>
<gene>
    <name evidence="7" type="ORF">GCM10022207_30110</name>
</gene>
<dbReference type="InterPro" id="IPR006093">
    <property type="entry name" value="Oxy_OxRdtase_FAD_BS"/>
</dbReference>
<keyword evidence="4" id="KW-0274">FAD</keyword>
<dbReference type="InterPro" id="IPR006094">
    <property type="entry name" value="Oxid_FAD_bind_N"/>
</dbReference>
<accession>A0ABP7K338</accession>
<dbReference type="PROSITE" id="PS00862">
    <property type="entry name" value="OX2_COVAL_FAD"/>
    <property type="match status" value="1"/>
</dbReference>
<dbReference type="InterPro" id="IPR016169">
    <property type="entry name" value="FAD-bd_PCMH_sub2"/>
</dbReference>
<comment type="caution">
    <text evidence="7">The sequence shown here is derived from an EMBL/GenBank/DDBJ whole genome shotgun (WGS) entry which is preliminary data.</text>
</comment>
<keyword evidence="8" id="KW-1185">Reference proteome</keyword>
<comment type="similarity">
    <text evidence="2">Belongs to the oxygen-dependent FAD-linked oxidoreductase family.</text>
</comment>
<dbReference type="PANTHER" id="PTHR42973">
    <property type="entry name" value="BINDING OXIDOREDUCTASE, PUTATIVE (AFU_ORTHOLOGUE AFUA_1G17690)-RELATED"/>
    <property type="match status" value="1"/>
</dbReference>
<evidence type="ECO:0000313" key="8">
    <source>
        <dbReference type="Proteomes" id="UP001501563"/>
    </source>
</evidence>
<evidence type="ECO:0000256" key="1">
    <source>
        <dbReference type="ARBA" id="ARBA00001974"/>
    </source>
</evidence>
<dbReference type="Pfam" id="PF01565">
    <property type="entry name" value="FAD_binding_4"/>
    <property type="match status" value="1"/>
</dbReference>
<dbReference type="PANTHER" id="PTHR42973:SF39">
    <property type="entry name" value="FAD-BINDING PCMH-TYPE DOMAIN-CONTAINING PROTEIN"/>
    <property type="match status" value="1"/>
</dbReference>
<dbReference type="EMBL" id="BAAAZA010000007">
    <property type="protein sequence ID" value="GAA3863989.1"/>
    <property type="molecule type" value="Genomic_DNA"/>
</dbReference>
<evidence type="ECO:0000256" key="5">
    <source>
        <dbReference type="ARBA" id="ARBA00023002"/>
    </source>
</evidence>
<proteinExistence type="inferred from homology"/>
<keyword evidence="5" id="KW-0560">Oxidoreductase</keyword>